<feature type="transmembrane region" description="Helical" evidence="9">
    <location>
        <begin position="252"/>
        <end position="273"/>
    </location>
</feature>
<feature type="transmembrane region" description="Helical" evidence="9">
    <location>
        <begin position="180"/>
        <end position="200"/>
    </location>
</feature>
<organism evidence="11 12">
    <name type="scientific">Lithohypha guttulata</name>
    <dbReference type="NCBI Taxonomy" id="1690604"/>
    <lineage>
        <taxon>Eukaryota</taxon>
        <taxon>Fungi</taxon>
        <taxon>Dikarya</taxon>
        <taxon>Ascomycota</taxon>
        <taxon>Pezizomycotina</taxon>
        <taxon>Eurotiomycetes</taxon>
        <taxon>Chaetothyriomycetidae</taxon>
        <taxon>Chaetothyriales</taxon>
        <taxon>Trichomeriaceae</taxon>
        <taxon>Lithohypha</taxon>
    </lineage>
</organism>
<dbReference type="Pfam" id="PF00083">
    <property type="entry name" value="Sugar_tr"/>
    <property type="match status" value="1"/>
</dbReference>
<dbReference type="InterPro" id="IPR003663">
    <property type="entry name" value="Sugar/inositol_transpt"/>
</dbReference>
<name>A0ABR0K552_9EURO</name>
<comment type="similarity">
    <text evidence="2 8">Belongs to the major facilitator superfamily. Sugar transporter (TC 2.A.1.1) family.</text>
</comment>
<keyword evidence="4 9" id="KW-0812">Transmembrane</keyword>
<comment type="subcellular location">
    <subcellularLocation>
        <location evidence="1">Membrane</location>
        <topology evidence="1">Multi-pass membrane protein</topology>
    </subcellularLocation>
</comment>
<evidence type="ECO:0000256" key="3">
    <source>
        <dbReference type="ARBA" id="ARBA00022448"/>
    </source>
</evidence>
<gene>
    <name evidence="11" type="ORF">LTR24_006726</name>
</gene>
<dbReference type="InterPro" id="IPR050360">
    <property type="entry name" value="MFS_Sugar_Transporters"/>
</dbReference>
<comment type="caution">
    <text evidence="11">The sequence shown here is derived from an EMBL/GenBank/DDBJ whole genome shotgun (WGS) entry which is preliminary data.</text>
</comment>
<feature type="transmembrane region" description="Helical" evidence="9">
    <location>
        <begin position="212"/>
        <end position="232"/>
    </location>
</feature>
<dbReference type="PANTHER" id="PTHR48022">
    <property type="entry name" value="PLASTIDIC GLUCOSE TRANSPORTER 4"/>
    <property type="match status" value="1"/>
</dbReference>
<dbReference type="InterPro" id="IPR036259">
    <property type="entry name" value="MFS_trans_sf"/>
</dbReference>
<feature type="transmembrane region" description="Helical" evidence="9">
    <location>
        <begin position="376"/>
        <end position="395"/>
    </location>
</feature>
<keyword evidence="12" id="KW-1185">Reference proteome</keyword>
<evidence type="ECO:0000256" key="8">
    <source>
        <dbReference type="RuleBase" id="RU003346"/>
    </source>
</evidence>
<evidence type="ECO:0000256" key="1">
    <source>
        <dbReference type="ARBA" id="ARBA00004141"/>
    </source>
</evidence>
<evidence type="ECO:0000313" key="11">
    <source>
        <dbReference type="EMBL" id="KAK5087457.1"/>
    </source>
</evidence>
<reference evidence="11 12" key="1">
    <citation type="submission" date="2023-08" db="EMBL/GenBank/DDBJ databases">
        <title>Black Yeasts Isolated from many extreme environments.</title>
        <authorList>
            <person name="Coleine C."/>
            <person name="Stajich J.E."/>
            <person name="Selbmann L."/>
        </authorList>
    </citation>
    <scope>NUCLEOTIDE SEQUENCE [LARGE SCALE GENOMIC DNA]</scope>
    <source>
        <strain evidence="11 12">CCFEE 5885</strain>
    </source>
</reference>
<feature type="transmembrane region" description="Helical" evidence="9">
    <location>
        <begin position="155"/>
        <end position="174"/>
    </location>
</feature>
<feature type="transmembrane region" description="Helical" evidence="9">
    <location>
        <begin position="436"/>
        <end position="457"/>
    </location>
</feature>
<feature type="transmembrane region" description="Helical" evidence="9">
    <location>
        <begin position="75"/>
        <end position="102"/>
    </location>
</feature>
<dbReference type="InterPro" id="IPR005829">
    <property type="entry name" value="Sugar_transporter_CS"/>
</dbReference>
<evidence type="ECO:0000256" key="4">
    <source>
        <dbReference type="ARBA" id="ARBA00022692"/>
    </source>
</evidence>
<dbReference type="Proteomes" id="UP001345013">
    <property type="component" value="Unassembled WGS sequence"/>
</dbReference>
<dbReference type="InterPro" id="IPR005828">
    <property type="entry name" value="MFS_sugar_transport-like"/>
</dbReference>
<feature type="transmembrane region" description="Helical" evidence="9">
    <location>
        <begin position="402"/>
        <end position="424"/>
    </location>
</feature>
<dbReference type="SUPFAM" id="SSF103473">
    <property type="entry name" value="MFS general substrate transporter"/>
    <property type="match status" value="1"/>
</dbReference>
<keyword evidence="3 8" id="KW-0813">Transport</keyword>
<feature type="transmembrane region" description="Helical" evidence="9">
    <location>
        <begin position="122"/>
        <end position="143"/>
    </location>
</feature>
<accession>A0ABR0K552</accession>
<dbReference type="PANTHER" id="PTHR48022:SF5">
    <property type="entry name" value="ALPHA-GLUCOSIDES PERMEASE MPH2-RELATED"/>
    <property type="match status" value="1"/>
</dbReference>
<keyword evidence="6 9" id="KW-0472">Membrane</keyword>
<dbReference type="PROSITE" id="PS50850">
    <property type="entry name" value="MFS"/>
    <property type="match status" value="1"/>
</dbReference>
<evidence type="ECO:0000313" key="12">
    <source>
        <dbReference type="Proteomes" id="UP001345013"/>
    </source>
</evidence>
<dbReference type="EMBL" id="JAVRRG010000090">
    <property type="protein sequence ID" value="KAK5087457.1"/>
    <property type="molecule type" value="Genomic_DNA"/>
</dbReference>
<evidence type="ECO:0000259" key="10">
    <source>
        <dbReference type="PROSITE" id="PS50850"/>
    </source>
</evidence>
<keyword evidence="5 9" id="KW-1133">Transmembrane helix</keyword>
<evidence type="ECO:0000256" key="6">
    <source>
        <dbReference type="ARBA" id="ARBA00023136"/>
    </source>
</evidence>
<feature type="transmembrane region" description="Helical" evidence="9">
    <location>
        <begin position="340"/>
        <end position="364"/>
    </location>
</feature>
<dbReference type="Gene3D" id="1.20.1250.20">
    <property type="entry name" value="MFS general substrate transporter like domains"/>
    <property type="match status" value="1"/>
</dbReference>
<feature type="domain" description="Major facilitator superfamily (MFS) profile" evidence="10">
    <location>
        <begin position="78"/>
        <end position="526"/>
    </location>
</feature>
<protein>
    <recommendedName>
        <fullName evidence="10">Major facilitator superfamily (MFS) profile domain-containing protein</fullName>
    </recommendedName>
</protein>
<dbReference type="NCBIfam" id="TIGR00879">
    <property type="entry name" value="SP"/>
    <property type="match status" value="1"/>
</dbReference>
<evidence type="ECO:0000256" key="5">
    <source>
        <dbReference type="ARBA" id="ARBA00022989"/>
    </source>
</evidence>
<proteinExistence type="inferred from homology"/>
<dbReference type="InterPro" id="IPR020846">
    <property type="entry name" value="MFS_dom"/>
</dbReference>
<sequence>MDDPKDYHINVPSTVENEYRLQLPKASNLAHNSFPHGLSPSTDSFPRLNSSAAAATAQDERQQTLKAATQRYPKAIAWSAAISLAIVMEGFQTALINGFYAFPQFQKAYGVEVSPDEYQITTTWQSALGNSSVAGSVIGLLANGLLTEMFGYRRTMMGALLLLAASIFLTFFASSLQTLLAGQVLCGLSWGVFSTLTTTYAAEMVPVTLRGYLTASVNLCWLLGQIIAQGALRGFLDTQSQWSYRIPFALQWVWIILVFSITIFAPESPWWLIRQDRAQDAQQVLERLTRSHHDDQDFNASHTVAMMLYTNEVEKRLNQGRSQLSYLECFRGTSLRRTEIACAVFMIQNMSGLPVIGFAAYFYTRIGFSQKRSYDLTIGMHSIAILAGLLSFVLMRYLGRRALYLAGLTLQFLVLLAAGILGIFEETATNLWGTAGLIMVFIFVFDLLVAPLTYTIVAEVPSTRLRVKTVVLARVAYNLCSLATNPLQNAMLSSLKWNWRAQSCFFWAGSCFLCTVYCIFRLPETKGLTYLELDLLFEKKAHATKFASVQKRLASSGYFDLRDEQVSRVQWVEVPSSTRNVSVEMNWP</sequence>
<evidence type="ECO:0000256" key="9">
    <source>
        <dbReference type="SAM" id="Phobius"/>
    </source>
</evidence>
<keyword evidence="7" id="KW-0462">Maltose metabolism</keyword>
<evidence type="ECO:0000256" key="7">
    <source>
        <dbReference type="ARBA" id="ARBA00026248"/>
    </source>
</evidence>
<dbReference type="PROSITE" id="PS00217">
    <property type="entry name" value="SUGAR_TRANSPORT_2"/>
    <property type="match status" value="1"/>
</dbReference>
<evidence type="ECO:0000256" key="2">
    <source>
        <dbReference type="ARBA" id="ARBA00010992"/>
    </source>
</evidence>